<dbReference type="InParanoid" id="C1ECK9"/>
<evidence type="ECO:0000313" key="3">
    <source>
        <dbReference type="Proteomes" id="UP000002009"/>
    </source>
</evidence>
<dbReference type="GeneID" id="8246529"/>
<organism evidence="2 3">
    <name type="scientific">Micromonas commoda (strain RCC299 / NOUM17 / CCMP2709)</name>
    <name type="common">Picoplanktonic green alga</name>
    <dbReference type="NCBI Taxonomy" id="296587"/>
    <lineage>
        <taxon>Eukaryota</taxon>
        <taxon>Viridiplantae</taxon>
        <taxon>Chlorophyta</taxon>
        <taxon>Mamiellophyceae</taxon>
        <taxon>Mamiellales</taxon>
        <taxon>Mamiellaceae</taxon>
        <taxon>Micromonas</taxon>
    </lineage>
</organism>
<dbReference type="AlphaFoldDB" id="C1ECK9"/>
<accession>C1ECK9</accession>
<keyword evidence="3" id="KW-1185">Reference proteome</keyword>
<proteinExistence type="predicted"/>
<feature type="region of interest" description="Disordered" evidence="1">
    <location>
        <begin position="88"/>
        <end position="108"/>
    </location>
</feature>
<dbReference type="KEGG" id="mis:MICPUN_108898"/>
<dbReference type="Proteomes" id="UP000002009">
    <property type="component" value="Chromosome 9"/>
</dbReference>
<dbReference type="RefSeq" id="XP_002504342.1">
    <property type="nucleotide sequence ID" value="XM_002504296.1"/>
</dbReference>
<sequence length="108" mass="11942">MCARHFHCDYGAVRWGVSLGPGWIITTPFAASQDWLKSSRNLDKRLQEWEKHIDADSDLSRGPEGIPNFTKSAWLLNPDAMVAHVETDVDGEDDGDEAGPMDDAIGET</sequence>
<reference evidence="2 3" key="1">
    <citation type="journal article" date="2009" name="Science">
        <title>Green evolution and dynamic adaptations revealed by genomes of the marine picoeukaryotes Micromonas.</title>
        <authorList>
            <person name="Worden A.Z."/>
            <person name="Lee J.H."/>
            <person name="Mock T."/>
            <person name="Rouze P."/>
            <person name="Simmons M.P."/>
            <person name="Aerts A.L."/>
            <person name="Allen A.E."/>
            <person name="Cuvelier M.L."/>
            <person name="Derelle E."/>
            <person name="Everett M.V."/>
            <person name="Foulon E."/>
            <person name="Grimwood J."/>
            <person name="Gundlach H."/>
            <person name="Henrissat B."/>
            <person name="Napoli C."/>
            <person name="McDonald S.M."/>
            <person name="Parker M.S."/>
            <person name="Rombauts S."/>
            <person name="Salamov A."/>
            <person name="Von Dassow P."/>
            <person name="Badger J.H."/>
            <person name="Coutinho P.M."/>
            <person name="Demir E."/>
            <person name="Dubchak I."/>
            <person name="Gentemann C."/>
            <person name="Eikrem W."/>
            <person name="Gready J.E."/>
            <person name="John U."/>
            <person name="Lanier W."/>
            <person name="Lindquist E.A."/>
            <person name="Lucas S."/>
            <person name="Mayer K.F."/>
            <person name="Moreau H."/>
            <person name="Not F."/>
            <person name="Otillar R."/>
            <person name="Panaud O."/>
            <person name="Pangilinan J."/>
            <person name="Paulsen I."/>
            <person name="Piegu B."/>
            <person name="Poliakov A."/>
            <person name="Robbens S."/>
            <person name="Schmutz J."/>
            <person name="Toulza E."/>
            <person name="Wyss T."/>
            <person name="Zelensky A."/>
            <person name="Zhou K."/>
            <person name="Armbrust E.V."/>
            <person name="Bhattacharya D."/>
            <person name="Goodenough U.W."/>
            <person name="Van de Peer Y."/>
            <person name="Grigoriev I.V."/>
        </authorList>
    </citation>
    <scope>NUCLEOTIDE SEQUENCE [LARGE SCALE GENOMIC DNA]</scope>
    <source>
        <strain evidence="3">RCC299 / NOUM17</strain>
    </source>
</reference>
<gene>
    <name evidence="2" type="ORF">MICPUN_108898</name>
</gene>
<dbReference type="EMBL" id="CP001329">
    <property type="protein sequence ID" value="ACO65600.1"/>
    <property type="molecule type" value="Genomic_DNA"/>
</dbReference>
<name>C1ECK9_MICCC</name>
<evidence type="ECO:0000256" key="1">
    <source>
        <dbReference type="SAM" id="MobiDB-lite"/>
    </source>
</evidence>
<protein>
    <submittedName>
        <fullName evidence="2">Uncharacterized protein</fullName>
    </submittedName>
</protein>
<evidence type="ECO:0000313" key="2">
    <source>
        <dbReference type="EMBL" id="ACO65600.1"/>
    </source>
</evidence>